<keyword evidence="6" id="KW-1185">Reference proteome</keyword>
<dbReference type="EMBL" id="ABWN01000040">
    <property type="protein sequence ID" value="EFF67565.1"/>
    <property type="molecule type" value="Genomic_DNA"/>
</dbReference>
<evidence type="ECO:0000256" key="4">
    <source>
        <dbReference type="SAM" id="Phobius"/>
    </source>
</evidence>
<feature type="compositionally biased region" description="Acidic residues" evidence="3">
    <location>
        <begin position="53"/>
        <end position="71"/>
    </location>
</feature>
<gene>
    <name evidence="5" type="primary">srtB</name>
    <name evidence="5" type="ORF">BUTYVIB_02433</name>
</gene>
<feature type="transmembrane region" description="Helical" evidence="4">
    <location>
        <begin position="104"/>
        <end position="122"/>
    </location>
</feature>
<keyword evidence="4" id="KW-1133">Transmembrane helix</keyword>
<dbReference type="InterPro" id="IPR023365">
    <property type="entry name" value="Sortase_dom-sf"/>
</dbReference>
<comment type="caution">
    <text evidence="5">The sequence shown here is derived from an EMBL/GenBank/DDBJ whole genome shotgun (WGS) entry which is preliminary data.</text>
</comment>
<keyword evidence="1" id="KW-0378">Hydrolase</keyword>
<evidence type="ECO:0000256" key="1">
    <source>
        <dbReference type="ARBA" id="ARBA00022801"/>
    </source>
</evidence>
<dbReference type="eggNOG" id="COG4509">
    <property type="taxonomic scope" value="Bacteria"/>
</dbReference>
<keyword evidence="4" id="KW-0472">Membrane</keyword>
<feature type="region of interest" description="Disordered" evidence="3">
    <location>
        <begin position="26"/>
        <end position="71"/>
    </location>
</feature>
<name>D4S2W0_9FIRM</name>
<dbReference type="Pfam" id="PF04203">
    <property type="entry name" value="Sortase"/>
    <property type="match status" value="1"/>
</dbReference>
<dbReference type="STRING" id="45851.BHV86_05625"/>
<dbReference type="GeneID" id="98917468"/>
<proteinExistence type="predicted"/>
<feature type="active site" description="Proton donor/acceptor" evidence="2">
    <location>
        <position position="237"/>
    </location>
</feature>
<dbReference type="CDD" id="cd05826">
    <property type="entry name" value="Sortase_B"/>
    <property type="match status" value="1"/>
</dbReference>
<dbReference type="Proteomes" id="UP000006238">
    <property type="component" value="Unassembled WGS sequence"/>
</dbReference>
<dbReference type="HOGENOM" id="CLU_034078_3_1_9"/>
<keyword evidence="4" id="KW-0812">Transmembrane</keyword>
<reference evidence="5 6" key="1">
    <citation type="submission" date="2010-02" db="EMBL/GenBank/DDBJ databases">
        <authorList>
            <person name="Weinstock G."/>
            <person name="Sodergren E."/>
            <person name="Clifton S."/>
            <person name="Fulton L."/>
            <person name="Fulton B."/>
            <person name="Courtney L."/>
            <person name="Fronick C."/>
            <person name="Harrison M."/>
            <person name="Strong C."/>
            <person name="Farmer C."/>
            <person name="Delahaunty K."/>
            <person name="Markovic C."/>
            <person name="Hall O."/>
            <person name="Minx P."/>
            <person name="Tomlinson C."/>
            <person name="Mitreva M."/>
            <person name="Nelson J."/>
            <person name="Hou S."/>
            <person name="Wollam A."/>
            <person name="Pepin K.H."/>
            <person name="Johnson M."/>
            <person name="Bhonagiri V."/>
            <person name="Zhang X."/>
            <person name="Suruliraj S."/>
            <person name="Warren W."/>
            <person name="Chinwalla A."/>
            <person name="Mardis E.R."/>
            <person name="Wilson R.K."/>
        </authorList>
    </citation>
    <scope>NUCLEOTIDE SEQUENCE [LARGE SCALE GENOMIC DNA]</scope>
    <source>
        <strain evidence="5 6">DSM 2876</strain>
    </source>
</reference>
<protein>
    <submittedName>
        <fullName evidence="5">Sortase, SrtB family</fullName>
    </submittedName>
</protein>
<evidence type="ECO:0000313" key="6">
    <source>
        <dbReference type="Proteomes" id="UP000006238"/>
    </source>
</evidence>
<dbReference type="GO" id="GO:0016787">
    <property type="term" value="F:hydrolase activity"/>
    <property type="evidence" value="ECO:0007669"/>
    <property type="project" value="UniProtKB-KW"/>
</dbReference>
<feature type="active site" description="Acyl-thioester intermediate" evidence="2">
    <location>
        <position position="337"/>
    </location>
</feature>
<dbReference type="NCBIfam" id="TIGR03064">
    <property type="entry name" value="sortase_srtB"/>
    <property type="match status" value="1"/>
</dbReference>
<evidence type="ECO:0000256" key="3">
    <source>
        <dbReference type="SAM" id="MobiDB-lite"/>
    </source>
</evidence>
<dbReference type="InterPro" id="IPR009835">
    <property type="entry name" value="SrtB"/>
</dbReference>
<evidence type="ECO:0000313" key="5">
    <source>
        <dbReference type="EMBL" id="EFF67565.1"/>
    </source>
</evidence>
<accession>D4S2W0</accession>
<dbReference type="AlphaFoldDB" id="D4S2W0"/>
<evidence type="ECO:0000256" key="2">
    <source>
        <dbReference type="PIRSR" id="PIRSR605754-1"/>
    </source>
</evidence>
<dbReference type="Gene3D" id="2.40.260.10">
    <property type="entry name" value="Sortase"/>
    <property type="match status" value="1"/>
</dbReference>
<dbReference type="SUPFAM" id="SSF63817">
    <property type="entry name" value="Sortase"/>
    <property type="match status" value="1"/>
</dbReference>
<dbReference type="RefSeq" id="WP_005604586.1">
    <property type="nucleotide sequence ID" value="NZ_GG663524.1"/>
</dbReference>
<organism evidence="5 6">
    <name type="scientific">Eshraghiella crossota DSM 2876</name>
    <dbReference type="NCBI Taxonomy" id="511680"/>
    <lineage>
        <taxon>Bacteria</taxon>
        <taxon>Bacillati</taxon>
        <taxon>Bacillota</taxon>
        <taxon>Clostridia</taxon>
        <taxon>Lachnospirales</taxon>
        <taxon>Lachnospiraceae</taxon>
        <taxon>Eshraghiella</taxon>
    </lineage>
</organism>
<dbReference type="InterPro" id="IPR005754">
    <property type="entry name" value="Sortase"/>
</dbReference>
<sequence length="359" mass="41713">MKEPEIDIEEDSTDIEVIEIDSDTIDGAAADSDAAPNIQNVSEENEPPVQPDNEIENTDTTEQTTSDDDFEIIPAEAVPDDYDNYILTPDDRKFHITKFDIRRYIIIFILTCVMVFCMYQIISRYIGYARERRHNSEINNSVIEENTSTPDLSTDKYKNINPGLAIDFDKLLQINDACAGWIQIPSVGISYPIVQGPDNDYYLHYDISQNEAWSGAIYLDYRNDRSLDEQHFTIYGHHMNDGSMFANLLKYDDPEFYQKNQDNFNNYIYIYQKGRVLVYQIFSVVDTYYDSDPESFLVLISDDETKKSYLNHMRQKQLYETGYFAEPNDRLLTLYTCQSDSTSKERHMVHAKLITEISN</sequence>